<dbReference type="PANTHER" id="PTHR11467">
    <property type="entry name" value="HISTONE H1"/>
    <property type="match status" value="1"/>
</dbReference>
<feature type="compositionally biased region" description="Basic residues" evidence="7">
    <location>
        <begin position="162"/>
        <end position="199"/>
    </location>
</feature>
<evidence type="ECO:0000256" key="4">
    <source>
        <dbReference type="ARBA" id="ARBA00023125"/>
    </source>
</evidence>
<name>A0ABD2YMA2_9GENT</name>
<sequence length="199" mass="21018">MAPPSKTSVAGKSAKAPAAKSATASKAKKAPAAKKVRSHPTYFEMIKEAIVALKERSGSSPYAIAKFTEEKQKDLPANFKKLMSVQLKKLVASGKLTKVKNSFKLGAPVKPSTASVAEKKPKKAVAVKKATAAGTKRKRTAVGGDVEKKPKKKVTAAAAVAKVKKTPAKKAPVKKAVKKTPVKKPKTKSIKSPAKKIRK</sequence>
<evidence type="ECO:0000259" key="8">
    <source>
        <dbReference type="PROSITE" id="PS51504"/>
    </source>
</evidence>
<dbReference type="Gene3D" id="1.10.10.10">
    <property type="entry name" value="Winged helix-like DNA-binding domain superfamily/Winged helix DNA-binding domain"/>
    <property type="match status" value="1"/>
</dbReference>
<comment type="subcellular location">
    <subcellularLocation>
        <location evidence="2">Chromosome</location>
    </subcellularLocation>
    <subcellularLocation>
        <location evidence="1 6">Nucleus</location>
    </subcellularLocation>
</comment>
<feature type="region of interest" description="Disordered" evidence="7">
    <location>
        <begin position="127"/>
        <end position="199"/>
    </location>
</feature>
<dbReference type="PANTHER" id="PTHR11467:SF172">
    <property type="entry name" value="HISTONE H1-LIKE"/>
    <property type="match status" value="1"/>
</dbReference>
<dbReference type="GO" id="GO:0003677">
    <property type="term" value="F:DNA binding"/>
    <property type="evidence" value="ECO:0007669"/>
    <property type="project" value="UniProtKB-KW"/>
</dbReference>
<evidence type="ECO:0000313" key="9">
    <source>
        <dbReference type="EMBL" id="KAL3507709.1"/>
    </source>
</evidence>
<keyword evidence="10" id="KW-1185">Reference proteome</keyword>
<evidence type="ECO:0000256" key="1">
    <source>
        <dbReference type="ARBA" id="ARBA00004123"/>
    </source>
</evidence>
<dbReference type="SUPFAM" id="SSF46785">
    <property type="entry name" value="Winged helix' DNA-binding domain"/>
    <property type="match status" value="1"/>
</dbReference>
<feature type="domain" description="H15" evidence="8">
    <location>
        <begin position="38"/>
        <end position="107"/>
    </location>
</feature>
<organism evidence="9 10">
    <name type="scientific">Cinchona calisaya</name>
    <dbReference type="NCBI Taxonomy" id="153742"/>
    <lineage>
        <taxon>Eukaryota</taxon>
        <taxon>Viridiplantae</taxon>
        <taxon>Streptophyta</taxon>
        <taxon>Embryophyta</taxon>
        <taxon>Tracheophyta</taxon>
        <taxon>Spermatophyta</taxon>
        <taxon>Magnoliopsida</taxon>
        <taxon>eudicotyledons</taxon>
        <taxon>Gunneridae</taxon>
        <taxon>Pentapetalae</taxon>
        <taxon>asterids</taxon>
        <taxon>lamiids</taxon>
        <taxon>Gentianales</taxon>
        <taxon>Rubiaceae</taxon>
        <taxon>Cinchonoideae</taxon>
        <taxon>Cinchoneae</taxon>
        <taxon>Cinchona</taxon>
    </lineage>
</organism>
<evidence type="ECO:0000256" key="5">
    <source>
        <dbReference type="ARBA" id="ARBA00023242"/>
    </source>
</evidence>
<evidence type="ECO:0000256" key="7">
    <source>
        <dbReference type="SAM" id="MobiDB-lite"/>
    </source>
</evidence>
<dbReference type="InterPro" id="IPR005819">
    <property type="entry name" value="H1/H5"/>
</dbReference>
<evidence type="ECO:0000256" key="2">
    <source>
        <dbReference type="ARBA" id="ARBA00004286"/>
    </source>
</evidence>
<feature type="compositionally biased region" description="Low complexity" evidence="7">
    <location>
        <begin position="12"/>
        <end position="25"/>
    </location>
</feature>
<keyword evidence="5 6" id="KW-0539">Nucleus</keyword>
<dbReference type="AlphaFoldDB" id="A0ABD2YMA2"/>
<dbReference type="InterPro" id="IPR005818">
    <property type="entry name" value="Histone_H1/H5_H15"/>
</dbReference>
<comment type="caution">
    <text evidence="9">The sequence shown here is derived from an EMBL/GenBank/DDBJ whole genome shotgun (WGS) entry which is preliminary data.</text>
</comment>
<dbReference type="PROSITE" id="PS51504">
    <property type="entry name" value="H15"/>
    <property type="match status" value="1"/>
</dbReference>
<keyword evidence="4 6" id="KW-0238">DNA-binding</keyword>
<gene>
    <name evidence="9" type="ORF">ACH5RR_033091</name>
</gene>
<dbReference type="InterPro" id="IPR036388">
    <property type="entry name" value="WH-like_DNA-bd_sf"/>
</dbReference>
<protein>
    <recommendedName>
        <fullName evidence="8">H15 domain-containing protein</fullName>
    </recommendedName>
</protein>
<dbReference type="Proteomes" id="UP001630127">
    <property type="component" value="Unassembled WGS sequence"/>
</dbReference>
<evidence type="ECO:0000313" key="10">
    <source>
        <dbReference type="Proteomes" id="UP001630127"/>
    </source>
</evidence>
<dbReference type="InterPro" id="IPR036390">
    <property type="entry name" value="WH_DNA-bd_sf"/>
</dbReference>
<evidence type="ECO:0000256" key="3">
    <source>
        <dbReference type="ARBA" id="ARBA00022454"/>
    </source>
</evidence>
<comment type="similarity">
    <text evidence="6">Belongs to the histone H1/H5 family.</text>
</comment>
<reference evidence="9 10" key="1">
    <citation type="submission" date="2024-11" db="EMBL/GenBank/DDBJ databases">
        <title>A near-complete genome assembly of Cinchona calisaya.</title>
        <authorList>
            <person name="Lian D.C."/>
            <person name="Zhao X.W."/>
            <person name="Wei L."/>
        </authorList>
    </citation>
    <scope>NUCLEOTIDE SEQUENCE [LARGE SCALE GENOMIC DNA]</scope>
    <source>
        <tissue evidence="9">Nenye</tissue>
    </source>
</reference>
<proteinExistence type="inferred from homology"/>
<dbReference type="PRINTS" id="PR00624">
    <property type="entry name" value="HISTONEH5"/>
</dbReference>
<accession>A0ABD2YMA2</accession>
<keyword evidence="3 6" id="KW-0158">Chromosome</keyword>
<feature type="compositionally biased region" description="Basic residues" evidence="7">
    <location>
        <begin position="26"/>
        <end position="38"/>
    </location>
</feature>
<dbReference type="EMBL" id="JBJUIK010000013">
    <property type="protein sequence ID" value="KAL3507709.1"/>
    <property type="molecule type" value="Genomic_DNA"/>
</dbReference>
<evidence type="ECO:0000256" key="6">
    <source>
        <dbReference type="RuleBase" id="RU003894"/>
    </source>
</evidence>
<feature type="region of interest" description="Disordered" evidence="7">
    <location>
        <begin position="1"/>
        <end position="38"/>
    </location>
</feature>
<dbReference type="GO" id="GO:0005634">
    <property type="term" value="C:nucleus"/>
    <property type="evidence" value="ECO:0007669"/>
    <property type="project" value="UniProtKB-SubCell"/>
</dbReference>
<dbReference type="SMART" id="SM00526">
    <property type="entry name" value="H15"/>
    <property type="match status" value="1"/>
</dbReference>
<feature type="compositionally biased region" description="Polar residues" evidence="7">
    <location>
        <begin position="1"/>
        <end position="10"/>
    </location>
</feature>
<dbReference type="GO" id="GO:0005694">
    <property type="term" value="C:chromosome"/>
    <property type="evidence" value="ECO:0007669"/>
    <property type="project" value="UniProtKB-SubCell"/>
</dbReference>
<dbReference type="Pfam" id="PF00538">
    <property type="entry name" value="Linker_histone"/>
    <property type="match status" value="1"/>
</dbReference>
<dbReference type="CDD" id="cd00073">
    <property type="entry name" value="H15"/>
    <property type="match status" value="1"/>
</dbReference>